<sequence>MTKTKKDYAPGTSVLVKSATSNGHEVGTFIEALNDSVCSVELQSGRNITVSWWSLQEISEGPAERGVTRYVDYIARVGAWRDNRRSENYRRQFDLGELHRRLLVSDREREELHCQVRRLEERVIQLDNRCQQLEDFLRESNLPSGF</sequence>
<feature type="coiled-coil region" evidence="1">
    <location>
        <begin position="102"/>
        <end position="136"/>
    </location>
</feature>
<dbReference type="Proteomes" id="UP001153069">
    <property type="component" value="Unassembled WGS sequence"/>
</dbReference>
<reference evidence="2" key="1">
    <citation type="submission" date="2020-06" db="EMBL/GenBank/DDBJ databases">
        <authorList>
            <consortium name="Plant Systems Biology data submission"/>
        </authorList>
    </citation>
    <scope>NUCLEOTIDE SEQUENCE</scope>
    <source>
        <strain evidence="2">D6</strain>
    </source>
</reference>
<gene>
    <name evidence="2" type="ORF">SEMRO_647_G180930.1</name>
</gene>
<dbReference type="AlphaFoldDB" id="A0A9N8E5P4"/>
<keyword evidence="1" id="KW-0175">Coiled coil</keyword>
<comment type="caution">
    <text evidence="2">The sequence shown here is derived from an EMBL/GenBank/DDBJ whole genome shotgun (WGS) entry which is preliminary data.</text>
</comment>
<evidence type="ECO:0000256" key="1">
    <source>
        <dbReference type="SAM" id="Coils"/>
    </source>
</evidence>
<dbReference type="EMBL" id="CAICTM010000646">
    <property type="protein sequence ID" value="CAB9514335.1"/>
    <property type="molecule type" value="Genomic_DNA"/>
</dbReference>
<protein>
    <submittedName>
        <fullName evidence="2">Uncharacterized protein</fullName>
    </submittedName>
</protein>
<organism evidence="2 3">
    <name type="scientific">Seminavis robusta</name>
    <dbReference type="NCBI Taxonomy" id="568900"/>
    <lineage>
        <taxon>Eukaryota</taxon>
        <taxon>Sar</taxon>
        <taxon>Stramenopiles</taxon>
        <taxon>Ochrophyta</taxon>
        <taxon>Bacillariophyta</taxon>
        <taxon>Bacillariophyceae</taxon>
        <taxon>Bacillariophycidae</taxon>
        <taxon>Naviculales</taxon>
        <taxon>Naviculaceae</taxon>
        <taxon>Seminavis</taxon>
    </lineage>
</organism>
<accession>A0A9N8E5P4</accession>
<name>A0A9N8E5P4_9STRA</name>
<keyword evidence="3" id="KW-1185">Reference proteome</keyword>
<proteinExistence type="predicted"/>
<evidence type="ECO:0000313" key="3">
    <source>
        <dbReference type="Proteomes" id="UP001153069"/>
    </source>
</evidence>
<evidence type="ECO:0000313" key="2">
    <source>
        <dbReference type="EMBL" id="CAB9514335.1"/>
    </source>
</evidence>